<protein>
    <recommendedName>
        <fullName evidence="6">SAM-dependent chlorinase/fluorinase</fullName>
    </recommendedName>
</protein>
<dbReference type="InterPro" id="IPR002747">
    <property type="entry name" value="SAM_OH_AdoTrfase"/>
</dbReference>
<reference evidence="5" key="1">
    <citation type="journal article" date="2020" name="mSystems">
        <title>Genome- and Community-Level Interaction Insights into Carbon Utilization and Element Cycling Functions of Hydrothermarchaeota in Hydrothermal Sediment.</title>
        <authorList>
            <person name="Zhou Z."/>
            <person name="Liu Y."/>
            <person name="Xu W."/>
            <person name="Pan J."/>
            <person name="Luo Z.H."/>
            <person name="Li M."/>
        </authorList>
    </citation>
    <scope>NUCLEOTIDE SEQUENCE [LARGE SCALE GENOMIC DNA]</scope>
    <source>
        <strain evidence="5">HyVt-456</strain>
    </source>
</reference>
<organism evidence="5">
    <name type="scientific">Caldithrix abyssi</name>
    <dbReference type="NCBI Taxonomy" id="187145"/>
    <lineage>
        <taxon>Bacteria</taxon>
        <taxon>Pseudomonadati</taxon>
        <taxon>Calditrichota</taxon>
        <taxon>Calditrichia</taxon>
        <taxon>Calditrichales</taxon>
        <taxon>Calditrichaceae</taxon>
        <taxon>Caldithrix</taxon>
    </lineage>
</organism>
<dbReference type="SUPFAM" id="SSF102522">
    <property type="entry name" value="Bacterial fluorinating enzyme, N-terminal domain"/>
    <property type="match status" value="1"/>
</dbReference>
<evidence type="ECO:0000256" key="1">
    <source>
        <dbReference type="ARBA" id="ARBA00022691"/>
    </source>
</evidence>
<dbReference type="SUPFAM" id="SSF101852">
    <property type="entry name" value="Bacterial fluorinating enzyme, C-terminal domain"/>
    <property type="match status" value="1"/>
</dbReference>
<feature type="domain" description="S-adenosyl-l-methionine hydroxide adenosyltransferase C-terminal" evidence="4">
    <location>
        <begin position="176"/>
        <end position="256"/>
    </location>
</feature>
<dbReference type="Gene3D" id="2.40.30.90">
    <property type="entry name" value="Bacterial fluorinating enzyme like"/>
    <property type="match status" value="1"/>
</dbReference>
<evidence type="ECO:0000313" key="5">
    <source>
        <dbReference type="EMBL" id="HED11598.1"/>
    </source>
</evidence>
<sequence length="264" mass="29210">MNSGIITILTDFGTRDGYVGSCKGVIKQMAPHVEITDISHDIPAFDIEAAALALYNYYEYFPKGTIHLAIVDPGVGSDRQALILRTAGYTFVGPDNGLFHLIMENEAHTLYAIDKDVFLKGVKHATFHGRDLFAPAAARLALGHAPASFARQLPQRTDHGLRPFRKNNDGHIVVPVMSVDHFGNIIFAFNRQDLERMHMPRIKSIGFKGERIGGLVKYYSAEEPGRLLALWNSRDFLEIAVNGGNAARELQVDPGKDTLILEVE</sequence>
<dbReference type="InterPro" id="IPR046469">
    <property type="entry name" value="SAM_HAT_N"/>
</dbReference>
<feature type="domain" description="S-adenosyl-l-methionine hydroxide adenosyltransferase N-terminal" evidence="3">
    <location>
        <begin position="6"/>
        <end position="148"/>
    </location>
</feature>
<dbReference type="Proteomes" id="UP000886005">
    <property type="component" value="Unassembled WGS sequence"/>
</dbReference>
<proteinExistence type="inferred from homology"/>
<dbReference type="Pfam" id="PF20257">
    <property type="entry name" value="SAM_HAT_C"/>
    <property type="match status" value="1"/>
</dbReference>
<dbReference type="AlphaFoldDB" id="A0A7V1LP67"/>
<dbReference type="Gene3D" id="3.40.50.10790">
    <property type="entry name" value="S-adenosyl-l-methionine hydroxide adenosyltransferase, N-terminal"/>
    <property type="match status" value="1"/>
</dbReference>
<evidence type="ECO:0008006" key="6">
    <source>
        <dbReference type="Google" id="ProtNLM"/>
    </source>
</evidence>
<dbReference type="PIRSF" id="PIRSF006779">
    <property type="entry name" value="UCP006779"/>
    <property type="match status" value="1"/>
</dbReference>
<keyword evidence="1" id="KW-0949">S-adenosyl-L-methionine</keyword>
<evidence type="ECO:0000256" key="2">
    <source>
        <dbReference type="ARBA" id="ARBA00024035"/>
    </source>
</evidence>
<evidence type="ECO:0000259" key="4">
    <source>
        <dbReference type="Pfam" id="PF20257"/>
    </source>
</evidence>
<dbReference type="PANTHER" id="PTHR35092">
    <property type="entry name" value="CHLORINASE MJ1651"/>
    <property type="match status" value="1"/>
</dbReference>
<name>A0A7V1LP67_CALAY</name>
<dbReference type="PANTHER" id="PTHR35092:SF1">
    <property type="entry name" value="CHLORINASE MJ1651"/>
    <property type="match status" value="1"/>
</dbReference>
<dbReference type="Pfam" id="PF01887">
    <property type="entry name" value="SAM_HAT_N"/>
    <property type="match status" value="1"/>
</dbReference>
<comment type="similarity">
    <text evidence="2">Belongs to the SAM hydrolase / SAM-dependent halogenase family.</text>
</comment>
<evidence type="ECO:0000259" key="3">
    <source>
        <dbReference type="Pfam" id="PF01887"/>
    </source>
</evidence>
<dbReference type="InterPro" id="IPR023227">
    <property type="entry name" value="SAM_OH_AdoTrfase_C_sf"/>
</dbReference>
<comment type="caution">
    <text evidence="5">The sequence shown here is derived from an EMBL/GenBank/DDBJ whole genome shotgun (WGS) entry which is preliminary data.</text>
</comment>
<dbReference type="InterPro" id="IPR046470">
    <property type="entry name" value="SAM_HAT_C"/>
</dbReference>
<gene>
    <name evidence="5" type="ORF">ENJ10_12980</name>
</gene>
<accession>A0A7V1LP67</accession>
<dbReference type="EMBL" id="DRLD01000367">
    <property type="protein sequence ID" value="HED11598.1"/>
    <property type="molecule type" value="Genomic_DNA"/>
</dbReference>
<dbReference type="InterPro" id="IPR023228">
    <property type="entry name" value="SAM_OH_AdoTrfase_N_sf"/>
</dbReference>